<reference evidence="2 3" key="1">
    <citation type="journal article" date="2015" name="Nature">
        <title>rRNA introns, odd ribosomes, and small enigmatic genomes across a large radiation of phyla.</title>
        <authorList>
            <person name="Brown C.T."/>
            <person name="Hug L.A."/>
            <person name="Thomas B.C."/>
            <person name="Sharon I."/>
            <person name="Castelle C.J."/>
            <person name="Singh A."/>
            <person name="Wilkins M.J."/>
            <person name="Williams K.H."/>
            <person name="Banfield J.F."/>
        </authorList>
    </citation>
    <scope>NUCLEOTIDE SEQUENCE [LARGE SCALE GENOMIC DNA]</scope>
</reference>
<comment type="caution">
    <text evidence="2">The sequence shown here is derived from an EMBL/GenBank/DDBJ whole genome shotgun (WGS) entry which is preliminary data.</text>
</comment>
<dbReference type="GO" id="GO:0016757">
    <property type="term" value="F:glycosyltransferase activity"/>
    <property type="evidence" value="ECO:0007669"/>
    <property type="project" value="InterPro"/>
</dbReference>
<dbReference type="PANTHER" id="PTHR45947:SF3">
    <property type="entry name" value="SULFOQUINOVOSYL TRANSFERASE SQD2"/>
    <property type="match status" value="1"/>
</dbReference>
<dbReference type="Pfam" id="PF00534">
    <property type="entry name" value="Glycos_transf_1"/>
    <property type="match status" value="1"/>
</dbReference>
<sequence>VVSRLVPYKKVDLVIETFNKLGLPLIIVGTGSEEKKLRQKANNNIKFMGHVTDKKLANLYRASKALIFPQLEDFGITAVEAMAVGKPVIAYNKGGARDTLIDGKTGIFFDQQKYESLAGAVSRFAKMKFDNAIISTHAQKFSKQRFKKEFLSAINKKV</sequence>
<dbReference type="SUPFAM" id="SSF53756">
    <property type="entry name" value="UDP-Glycosyltransferase/glycogen phosphorylase"/>
    <property type="match status" value="1"/>
</dbReference>
<accession>A0A0G0NEY2</accession>
<gene>
    <name evidence="2" type="ORF">US96_C0008G0022</name>
</gene>
<protein>
    <submittedName>
        <fullName evidence="2">Glycosyltransferase</fullName>
    </submittedName>
</protein>
<evidence type="ECO:0000313" key="3">
    <source>
        <dbReference type="Proteomes" id="UP000034181"/>
    </source>
</evidence>
<feature type="domain" description="Glycosyl transferase family 1" evidence="1">
    <location>
        <begin position="2"/>
        <end position="130"/>
    </location>
</feature>
<dbReference type="InterPro" id="IPR001296">
    <property type="entry name" value="Glyco_trans_1"/>
</dbReference>
<feature type="non-terminal residue" evidence="2">
    <location>
        <position position="1"/>
    </location>
</feature>
<keyword evidence="2" id="KW-0808">Transferase</keyword>
<evidence type="ECO:0000259" key="1">
    <source>
        <dbReference type="Pfam" id="PF00534"/>
    </source>
</evidence>
<evidence type="ECO:0000313" key="2">
    <source>
        <dbReference type="EMBL" id="KKQ75636.1"/>
    </source>
</evidence>
<dbReference type="Proteomes" id="UP000034181">
    <property type="component" value="Unassembled WGS sequence"/>
</dbReference>
<dbReference type="PANTHER" id="PTHR45947">
    <property type="entry name" value="SULFOQUINOVOSYL TRANSFERASE SQD2"/>
    <property type="match status" value="1"/>
</dbReference>
<dbReference type="AlphaFoldDB" id="A0A0G0NEY2"/>
<dbReference type="InterPro" id="IPR050194">
    <property type="entry name" value="Glycosyltransferase_grp1"/>
</dbReference>
<organism evidence="2 3">
    <name type="scientific">Candidatus Woesebacteria bacterium GW2011_GWB1_38_5b</name>
    <dbReference type="NCBI Taxonomy" id="1618569"/>
    <lineage>
        <taxon>Bacteria</taxon>
        <taxon>Candidatus Woeseibacteriota</taxon>
    </lineage>
</organism>
<name>A0A0G0NEY2_9BACT</name>
<dbReference type="PATRIC" id="fig|1618569.3.peg.258"/>
<dbReference type="EMBL" id="LBUZ01000008">
    <property type="protein sequence ID" value="KKQ75636.1"/>
    <property type="molecule type" value="Genomic_DNA"/>
</dbReference>
<proteinExistence type="predicted"/>
<dbReference type="Gene3D" id="3.40.50.2000">
    <property type="entry name" value="Glycogen Phosphorylase B"/>
    <property type="match status" value="1"/>
</dbReference>